<keyword evidence="1" id="KW-0812">Transmembrane</keyword>
<dbReference type="RefSeq" id="WP_130473982.1">
    <property type="nucleotide sequence ID" value="NZ_SFCC01000002.1"/>
</dbReference>
<evidence type="ECO:0000313" key="3">
    <source>
        <dbReference type="Proteomes" id="UP000292003"/>
    </source>
</evidence>
<feature type="transmembrane region" description="Helical" evidence="1">
    <location>
        <begin position="34"/>
        <end position="52"/>
    </location>
</feature>
<keyword evidence="3" id="KW-1185">Reference proteome</keyword>
<name>A0A4Q7JDU0_9PSEU</name>
<accession>A0A4Q7JDU0</accession>
<reference evidence="2 3" key="1">
    <citation type="submission" date="2019-02" db="EMBL/GenBank/DDBJ databases">
        <title>Draft genome sequence of Amycolatopsis sp. 8-3EHSu isolated from roots of Suaeda maritima.</title>
        <authorList>
            <person name="Duangmal K."/>
            <person name="Chantavorakit T."/>
        </authorList>
    </citation>
    <scope>NUCLEOTIDE SEQUENCE [LARGE SCALE GENOMIC DNA]</scope>
    <source>
        <strain evidence="2 3">8-3EHSu</strain>
    </source>
</reference>
<dbReference type="EMBL" id="SFCC01000002">
    <property type="protein sequence ID" value="RZQ65196.1"/>
    <property type="molecule type" value="Genomic_DNA"/>
</dbReference>
<dbReference type="InterPro" id="IPR021218">
    <property type="entry name" value="DUF2784"/>
</dbReference>
<dbReference type="Pfam" id="PF10861">
    <property type="entry name" value="DUF2784"/>
    <property type="match status" value="1"/>
</dbReference>
<protein>
    <submittedName>
        <fullName evidence="2">DUF2784 domain-containing protein</fullName>
    </submittedName>
</protein>
<feature type="transmembrane region" description="Helical" evidence="1">
    <location>
        <begin position="6"/>
        <end position="27"/>
    </location>
</feature>
<organism evidence="2 3">
    <name type="scientific">Amycolatopsis suaedae</name>
    <dbReference type="NCBI Taxonomy" id="2510978"/>
    <lineage>
        <taxon>Bacteria</taxon>
        <taxon>Bacillati</taxon>
        <taxon>Actinomycetota</taxon>
        <taxon>Actinomycetes</taxon>
        <taxon>Pseudonocardiales</taxon>
        <taxon>Pseudonocardiaceae</taxon>
        <taxon>Amycolatopsis</taxon>
    </lineage>
</organism>
<keyword evidence="1" id="KW-0472">Membrane</keyword>
<comment type="caution">
    <text evidence="2">The sequence shown here is derived from an EMBL/GenBank/DDBJ whole genome shotgun (WGS) entry which is preliminary data.</text>
</comment>
<dbReference type="AlphaFoldDB" id="A0A4Q7JDU0"/>
<sequence length="133" mass="14636">MAALLAKATVALHILALLYIGLGGFLAWRWPKTVFVHVFFAAWGVAVNVFPIPCPLTALEDYFRGLQGLGPLPGGFNEYYLYDTIFPKDMLPVVAGVAAAVLVLSYIGAYVHWRHRHEQDSDEGPARRVRPAG</sequence>
<feature type="transmembrane region" description="Helical" evidence="1">
    <location>
        <begin position="90"/>
        <end position="111"/>
    </location>
</feature>
<dbReference type="OrthoDB" id="370375at2"/>
<gene>
    <name evidence="2" type="ORF">EWH70_04715</name>
</gene>
<evidence type="ECO:0000256" key="1">
    <source>
        <dbReference type="SAM" id="Phobius"/>
    </source>
</evidence>
<proteinExistence type="predicted"/>
<keyword evidence="1" id="KW-1133">Transmembrane helix</keyword>
<evidence type="ECO:0000313" key="2">
    <source>
        <dbReference type="EMBL" id="RZQ65196.1"/>
    </source>
</evidence>
<dbReference type="Proteomes" id="UP000292003">
    <property type="component" value="Unassembled WGS sequence"/>
</dbReference>